<evidence type="ECO:0000313" key="3">
    <source>
        <dbReference type="Proteomes" id="UP000009007"/>
    </source>
</evidence>
<sequence>MGCDLGRAAPVLPASPGEEQGAALRRPAGEGMFKFAHRVGKEIDTDPGEVREVRGDPLDEGTAQSCARTIMISRSLPGTALPSANDPKRTTRGMFGSDASLSTAVHGPDPYQARRPSQNRMILSAPLIASSASSRMK</sequence>
<feature type="region of interest" description="Disordered" evidence="1">
    <location>
        <begin position="1"/>
        <end position="24"/>
    </location>
</feature>
<gene>
    <name evidence="2" type="ordered locus">BN140_2120</name>
</gene>
<reference evidence="3" key="1">
    <citation type="journal article" date="2012" name="J. Bacteriol.">
        <title>Complete genome sequence of the hydrogenotrophic, methanogenic archaeon Methanoculleus bourgensis strain MS2T, isolated from a sewage sludge digester.</title>
        <authorList>
            <person name="Maus I."/>
            <person name="Wibberg D."/>
            <person name="Stantscheff R."/>
            <person name="Eikmeyer F.G."/>
            <person name="Seffner A."/>
            <person name="Boelter J."/>
            <person name="Szczepanowski R."/>
            <person name="Blom J."/>
            <person name="Jaenicke S."/>
            <person name="Konig H."/>
            <person name="Puhler A."/>
            <person name="Schluter A."/>
        </authorList>
    </citation>
    <scope>NUCLEOTIDE SEQUENCE [LARGE SCALE GENOMIC DNA]</scope>
    <source>
        <strain evidence="3">ATCC 43281 / DSM 3045 / OCM 15 / MS2</strain>
    </source>
</reference>
<dbReference type="KEGG" id="mbg:BN140_2120"/>
<dbReference type="EMBL" id="HE964772">
    <property type="protein sequence ID" value="CCJ37043.1"/>
    <property type="molecule type" value="Genomic_DNA"/>
</dbReference>
<accession>I7JAB5</accession>
<organism evidence="2 3">
    <name type="scientific">Methanoculleus bourgensis (strain ATCC 43281 / DSM 3045 / OCM 15 / MS2)</name>
    <name type="common">Methanogenium bourgense</name>
    <dbReference type="NCBI Taxonomy" id="1201294"/>
    <lineage>
        <taxon>Archaea</taxon>
        <taxon>Methanobacteriati</taxon>
        <taxon>Methanobacteriota</taxon>
        <taxon>Stenosarchaea group</taxon>
        <taxon>Methanomicrobia</taxon>
        <taxon>Methanomicrobiales</taxon>
        <taxon>Methanomicrobiaceae</taxon>
        <taxon>Methanoculleus</taxon>
    </lineage>
</organism>
<feature type="compositionally biased region" description="Basic and acidic residues" evidence="1">
    <location>
        <begin position="43"/>
        <end position="57"/>
    </location>
</feature>
<dbReference type="AlphaFoldDB" id="I7JAB5"/>
<protein>
    <submittedName>
        <fullName evidence="2">Uncharacterized protein</fullName>
    </submittedName>
</protein>
<dbReference type="HOGENOM" id="CLU_1860690_0_0_2"/>
<feature type="region of interest" description="Disordered" evidence="1">
    <location>
        <begin position="43"/>
        <end position="137"/>
    </location>
</feature>
<dbReference type="Proteomes" id="UP000009007">
    <property type="component" value="Chromosome I"/>
</dbReference>
<name>I7JAB5_METBM</name>
<feature type="compositionally biased region" description="Low complexity" evidence="1">
    <location>
        <begin position="122"/>
        <end position="137"/>
    </location>
</feature>
<evidence type="ECO:0000313" key="2">
    <source>
        <dbReference type="EMBL" id="CCJ37043.1"/>
    </source>
</evidence>
<proteinExistence type="predicted"/>
<keyword evidence="3" id="KW-1185">Reference proteome</keyword>
<evidence type="ECO:0000256" key="1">
    <source>
        <dbReference type="SAM" id="MobiDB-lite"/>
    </source>
</evidence>